<dbReference type="GO" id="GO:0005524">
    <property type="term" value="F:ATP binding"/>
    <property type="evidence" value="ECO:0007669"/>
    <property type="project" value="UniProtKB-KW"/>
</dbReference>
<proteinExistence type="predicted"/>
<dbReference type="SMART" id="SM00220">
    <property type="entry name" value="S_TKc"/>
    <property type="match status" value="1"/>
</dbReference>
<dbReference type="GO" id="GO:0004674">
    <property type="term" value="F:protein serine/threonine kinase activity"/>
    <property type="evidence" value="ECO:0007669"/>
    <property type="project" value="UniProtKB-KW"/>
</dbReference>
<dbReference type="EC" id="2.7.11.1" evidence="1"/>
<dbReference type="AlphaFoldDB" id="A0A250X760"/>
<protein>
    <recommendedName>
        <fullName evidence="1">non-specific serine/threonine protein kinase</fullName>
        <ecNumber evidence="1">2.7.11.1</ecNumber>
    </recommendedName>
</protein>
<evidence type="ECO:0000313" key="11">
    <source>
        <dbReference type="EMBL" id="GAX78886.1"/>
    </source>
</evidence>
<evidence type="ECO:0000256" key="5">
    <source>
        <dbReference type="ARBA" id="ARBA00022777"/>
    </source>
</evidence>
<organism evidence="11 12">
    <name type="scientific">Chlamydomonas eustigma</name>
    <dbReference type="NCBI Taxonomy" id="1157962"/>
    <lineage>
        <taxon>Eukaryota</taxon>
        <taxon>Viridiplantae</taxon>
        <taxon>Chlorophyta</taxon>
        <taxon>core chlorophytes</taxon>
        <taxon>Chlorophyceae</taxon>
        <taxon>CS clade</taxon>
        <taxon>Chlamydomonadales</taxon>
        <taxon>Chlamydomonadaceae</taxon>
        <taxon>Chlamydomonas</taxon>
    </lineage>
</organism>
<feature type="region of interest" description="Disordered" evidence="9">
    <location>
        <begin position="171"/>
        <end position="193"/>
    </location>
</feature>
<evidence type="ECO:0000256" key="8">
    <source>
        <dbReference type="ARBA" id="ARBA00048679"/>
    </source>
</evidence>
<dbReference type="Gene3D" id="1.10.510.10">
    <property type="entry name" value="Transferase(Phosphotransferase) domain 1"/>
    <property type="match status" value="1"/>
</dbReference>
<keyword evidence="2" id="KW-0723">Serine/threonine-protein kinase</keyword>
<evidence type="ECO:0000256" key="4">
    <source>
        <dbReference type="ARBA" id="ARBA00022741"/>
    </source>
</evidence>
<evidence type="ECO:0000259" key="10">
    <source>
        <dbReference type="PROSITE" id="PS50011"/>
    </source>
</evidence>
<dbReference type="PANTHER" id="PTHR47634:SF9">
    <property type="entry name" value="PROTEIN KINASE DOMAIN-CONTAINING PROTEIN-RELATED"/>
    <property type="match status" value="1"/>
</dbReference>
<keyword evidence="3" id="KW-0808">Transferase</keyword>
<dbReference type="GO" id="GO:0050684">
    <property type="term" value="P:regulation of mRNA processing"/>
    <property type="evidence" value="ECO:0007669"/>
    <property type="project" value="TreeGrafter"/>
</dbReference>
<dbReference type="Proteomes" id="UP000232323">
    <property type="component" value="Unassembled WGS sequence"/>
</dbReference>
<dbReference type="PANTHER" id="PTHR47634">
    <property type="entry name" value="PROTEIN KINASE DOMAIN-CONTAINING PROTEIN-RELATED"/>
    <property type="match status" value="1"/>
</dbReference>
<keyword evidence="5" id="KW-0418">Kinase</keyword>
<feature type="domain" description="Protein kinase" evidence="10">
    <location>
        <begin position="31"/>
        <end position="615"/>
    </location>
</feature>
<dbReference type="STRING" id="1157962.A0A250X760"/>
<dbReference type="EMBL" id="BEGY01000036">
    <property type="protein sequence ID" value="GAX78886.1"/>
    <property type="molecule type" value="Genomic_DNA"/>
</dbReference>
<evidence type="ECO:0000256" key="1">
    <source>
        <dbReference type="ARBA" id="ARBA00012513"/>
    </source>
</evidence>
<dbReference type="InterPro" id="IPR000719">
    <property type="entry name" value="Prot_kinase_dom"/>
</dbReference>
<dbReference type="SUPFAM" id="SSF56112">
    <property type="entry name" value="Protein kinase-like (PK-like)"/>
    <property type="match status" value="1"/>
</dbReference>
<evidence type="ECO:0000256" key="7">
    <source>
        <dbReference type="ARBA" id="ARBA00047899"/>
    </source>
</evidence>
<dbReference type="Gene3D" id="3.30.200.20">
    <property type="entry name" value="Phosphorylase Kinase, domain 1"/>
    <property type="match status" value="1"/>
</dbReference>
<gene>
    <name evidence="11" type="ORF">CEUSTIGMA_g6325.t1</name>
</gene>
<comment type="catalytic activity">
    <reaction evidence="7">
        <text>L-threonyl-[protein] + ATP = O-phospho-L-threonyl-[protein] + ADP + H(+)</text>
        <dbReference type="Rhea" id="RHEA:46608"/>
        <dbReference type="Rhea" id="RHEA-COMP:11060"/>
        <dbReference type="Rhea" id="RHEA-COMP:11605"/>
        <dbReference type="ChEBI" id="CHEBI:15378"/>
        <dbReference type="ChEBI" id="CHEBI:30013"/>
        <dbReference type="ChEBI" id="CHEBI:30616"/>
        <dbReference type="ChEBI" id="CHEBI:61977"/>
        <dbReference type="ChEBI" id="CHEBI:456216"/>
        <dbReference type="EC" id="2.7.11.1"/>
    </reaction>
</comment>
<accession>A0A250X760</accession>
<dbReference type="PROSITE" id="PS50011">
    <property type="entry name" value="PROTEIN_KINASE_DOM"/>
    <property type="match status" value="1"/>
</dbReference>
<reference evidence="11 12" key="1">
    <citation type="submission" date="2017-08" db="EMBL/GenBank/DDBJ databases">
        <title>Acidophilic green algal genome provides insights into adaptation to an acidic environment.</title>
        <authorList>
            <person name="Hirooka S."/>
            <person name="Hirose Y."/>
            <person name="Kanesaki Y."/>
            <person name="Higuchi S."/>
            <person name="Fujiwara T."/>
            <person name="Onuma R."/>
            <person name="Era A."/>
            <person name="Ohbayashi R."/>
            <person name="Uzuka A."/>
            <person name="Nozaki H."/>
            <person name="Yoshikawa H."/>
            <person name="Miyagishima S.Y."/>
        </authorList>
    </citation>
    <scope>NUCLEOTIDE SEQUENCE [LARGE SCALE GENOMIC DNA]</scope>
    <source>
        <strain evidence="11 12">NIES-2499</strain>
    </source>
</reference>
<comment type="caution">
    <text evidence="11">The sequence shown here is derived from an EMBL/GenBank/DDBJ whole genome shotgun (WGS) entry which is preliminary data.</text>
</comment>
<comment type="catalytic activity">
    <reaction evidence="8">
        <text>L-seryl-[protein] + ATP = O-phospho-L-seryl-[protein] + ADP + H(+)</text>
        <dbReference type="Rhea" id="RHEA:17989"/>
        <dbReference type="Rhea" id="RHEA-COMP:9863"/>
        <dbReference type="Rhea" id="RHEA-COMP:11604"/>
        <dbReference type="ChEBI" id="CHEBI:15378"/>
        <dbReference type="ChEBI" id="CHEBI:29999"/>
        <dbReference type="ChEBI" id="CHEBI:30616"/>
        <dbReference type="ChEBI" id="CHEBI:83421"/>
        <dbReference type="ChEBI" id="CHEBI:456216"/>
        <dbReference type="EC" id="2.7.11.1"/>
    </reaction>
</comment>
<evidence type="ECO:0000256" key="3">
    <source>
        <dbReference type="ARBA" id="ARBA00022679"/>
    </source>
</evidence>
<evidence type="ECO:0000256" key="2">
    <source>
        <dbReference type="ARBA" id="ARBA00022527"/>
    </source>
</evidence>
<feature type="compositionally biased region" description="Polar residues" evidence="9">
    <location>
        <begin position="171"/>
        <end position="192"/>
    </location>
</feature>
<evidence type="ECO:0000256" key="6">
    <source>
        <dbReference type="ARBA" id="ARBA00022840"/>
    </source>
</evidence>
<dbReference type="InterPro" id="IPR011009">
    <property type="entry name" value="Kinase-like_dom_sf"/>
</dbReference>
<evidence type="ECO:0000313" key="12">
    <source>
        <dbReference type="Proteomes" id="UP000232323"/>
    </source>
</evidence>
<name>A0A250X760_9CHLO</name>
<keyword evidence="4" id="KW-0547">Nucleotide-binding</keyword>
<dbReference type="InterPro" id="IPR051334">
    <property type="entry name" value="SRPK"/>
</dbReference>
<evidence type="ECO:0000256" key="9">
    <source>
        <dbReference type="SAM" id="MobiDB-lite"/>
    </source>
</evidence>
<sequence>MGKIRGTAALIDAVGDDRGITIGDVLKDGRYRIQGLLGFSNFSSVWLAKDSHLRTNVAIKATSLSSKSHAQVFNNELHVLSMLRSRVHGNPQAVGYLAPHAGTLYAPMSLTELNVDGGSRHHPEPVPCSGKGHFFVPLLDSFTWQGRRGHTVSCLVLRKLGGSLQSMIQQKKSSGHYSTKADNSGGASQFETQGLPMTGVKSLARDMLLALHILHSDLGLVHCDIKPGNILAAGRAQSSYCTSYCTKFSSAQSPSPLEDQAISSTRGITQAADGGTSARRPSWCLIDFGITFRSQRGQGINAEGSVINTDAVLTSGQTQEPEAPDWPDLGRLRDANGALIYRTVSYCPPEAVLGLSETPCPGYDVWSLACVTYEAATGKKLFDVQGSIQAAAAATTEASKQLHLRRTHSQPWWCAAGHQAWQAMHAMVLEQSSSSRELWDSVGRSQHGCKSECEDVEDAEDRHYLNLVCKLLGSPDHEVLARARNQDAVAYLASTGRNRLNRLLGYAGNLQSILSSFSESSRIARSLWTWNANSSYSCDLETKSDERILQCAAKLCHQLNQRAEIMLRLQERMMEDNPMMQKEDAASLSCFLEPLLNWDPVKRPSAALHRNHLFLADAGVAESA</sequence>
<keyword evidence="6" id="KW-0067">ATP-binding</keyword>
<keyword evidence="12" id="KW-1185">Reference proteome</keyword>
<dbReference type="GO" id="GO:0000245">
    <property type="term" value="P:spliceosomal complex assembly"/>
    <property type="evidence" value="ECO:0007669"/>
    <property type="project" value="TreeGrafter"/>
</dbReference>
<dbReference type="OrthoDB" id="552053at2759"/>